<feature type="region of interest" description="Disordered" evidence="1">
    <location>
        <begin position="1"/>
        <end position="22"/>
    </location>
</feature>
<evidence type="ECO:0000256" key="1">
    <source>
        <dbReference type="SAM" id="MobiDB-lite"/>
    </source>
</evidence>
<accession>A0A934RB72</accession>
<dbReference type="Proteomes" id="UP000658278">
    <property type="component" value="Unassembled WGS sequence"/>
</dbReference>
<feature type="transmembrane region" description="Helical" evidence="2">
    <location>
        <begin position="109"/>
        <end position="128"/>
    </location>
</feature>
<evidence type="ECO:0000256" key="2">
    <source>
        <dbReference type="SAM" id="Phobius"/>
    </source>
</evidence>
<gene>
    <name evidence="3" type="ORF">JIN81_01990</name>
</gene>
<keyword evidence="2" id="KW-0472">Membrane</keyword>
<keyword evidence="2" id="KW-1133">Transmembrane helix</keyword>
<evidence type="ECO:0000313" key="3">
    <source>
        <dbReference type="EMBL" id="MBK1825776.1"/>
    </source>
</evidence>
<reference evidence="3" key="1">
    <citation type="submission" date="2021-01" db="EMBL/GenBank/DDBJ databases">
        <title>Modified the classification status of verrucomicrobia.</title>
        <authorList>
            <person name="Feng X."/>
        </authorList>
    </citation>
    <scope>NUCLEOTIDE SEQUENCE</scope>
    <source>
        <strain evidence="3">KCTC 22201</strain>
    </source>
</reference>
<evidence type="ECO:0000313" key="4">
    <source>
        <dbReference type="Proteomes" id="UP000658278"/>
    </source>
</evidence>
<dbReference type="RefSeq" id="WP_200275775.1">
    <property type="nucleotide sequence ID" value="NZ_JAENII010000001.1"/>
</dbReference>
<feature type="transmembrane region" description="Helical" evidence="2">
    <location>
        <begin position="75"/>
        <end position="97"/>
    </location>
</feature>
<name>A0A934RB72_9BACT</name>
<protein>
    <submittedName>
        <fullName evidence="3">Uncharacterized protein</fullName>
    </submittedName>
</protein>
<keyword evidence="4" id="KW-1185">Reference proteome</keyword>
<organism evidence="3 4">
    <name type="scientific">Haloferula rosea</name>
    <dbReference type="NCBI Taxonomy" id="490093"/>
    <lineage>
        <taxon>Bacteria</taxon>
        <taxon>Pseudomonadati</taxon>
        <taxon>Verrucomicrobiota</taxon>
        <taxon>Verrucomicrobiia</taxon>
        <taxon>Verrucomicrobiales</taxon>
        <taxon>Verrucomicrobiaceae</taxon>
        <taxon>Haloferula</taxon>
    </lineage>
</organism>
<proteinExistence type="predicted"/>
<dbReference type="EMBL" id="JAENII010000001">
    <property type="protein sequence ID" value="MBK1825776.1"/>
    <property type="molecule type" value="Genomic_DNA"/>
</dbReference>
<dbReference type="AlphaFoldDB" id="A0A934RB72"/>
<comment type="caution">
    <text evidence="3">The sequence shown here is derived from an EMBL/GenBank/DDBJ whole genome shotgun (WGS) entry which is preliminary data.</text>
</comment>
<keyword evidence="2" id="KW-0812">Transmembrane</keyword>
<sequence length="225" mass="25488">MECDQKQDPKLMGNGETPSPRQIEEMMREQGRVRRRTMTGFLVGMSLVVYSWAVLSMHTLIVNTEWRSDIFGQLFVNGVFAFFVALPMGFFFMLGYLTGRACLRHSWRWRAASVLPLLLGVLILAVAVRHRLDSGVLFRNILECDLPEGATQVTHAYDNLVLEEHAEVSFVAPRGEIVRLLKELRQEPDPSLGTQHFSGVPCTGDYAKITVEWTTGRVLLTYLNV</sequence>
<feature type="transmembrane region" description="Helical" evidence="2">
    <location>
        <begin position="37"/>
        <end position="55"/>
    </location>
</feature>